<gene>
    <name evidence="1" type="ORF">B296_00015812</name>
</gene>
<dbReference type="EMBL" id="AMZH03013431">
    <property type="protein sequence ID" value="RRT49280.1"/>
    <property type="molecule type" value="Genomic_DNA"/>
</dbReference>
<dbReference type="InterPro" id="IPR000408">
    <property type="entry name" value="Reg_chr_condens"/>
</dbReference>
<accession>A0A426YC59</accession>
<organism evidence="1 2">
    <name type="scientific">Ensete ventricosum</name>
    <name type="common">Abyssinian banana</name>
    <name type="synonym">Musa ensete</name>
    <dbReference type="NCBI Taxonomy" id="4639"/>
    <lineage>
        <taxon>Eukaryota</taxon>
        <taxon>Viridiplantae</taxon>
        <taxon>Streptophyta</taxon>
        <taxon>Embryophyta</taxon>
        <taxon>Tracheophyta</taxon>
        <taxon>Spermatophyta</taxon>
        <taxon>Magnoliopsida</taxon>
        <taxon>Liliopsida</taxon>
        <taxon>Zingiberales</taxon>
        <taxon>Musaceae</taxon>
        <taxon>Ensete</taxon>
    </lineage>
</organism>
<proteinExistence type="predicted"/>
<comment type="caution">
    <text evidence="1">The sequence shown here is derived from an EMBL/GenBank/DDBJ whole genome shotgun (WGS) entry which is preliminary data.</text>
</comment>
<protein>
    <submittedName>
        <fullName evidence="1">Uncharacterized protein</fullName>
    </submittedName>
</protein>
<dbReference type="PROSITE" id="PS00626">
    <property type="entry name" value="RCC1_2"/>
    <property type="match status" value="1"/>
</dbReference>
<dbReference type="SUPFAM" id="SSF50985">
    <property type="entry name" value="RCC1/BLIP-II"/>
    <property type="match status" value="1"/>
</dbReference>
<dbReference type="Pfam" id="PF00415">
    <property type="entry name" value="RCC1"/>
    <property type="match status" value="1"/>
</dbReference>
<sequence>MWLQTLPKLLDAPCLENKNAKLISCGARHSAMLTGIILSLSDHKMDKYFAGDGTNMARYRFHAIQVLFRLSNIDLQFFSFHSQLGLGDSIDRNIPAVVPIENLQPKNVSCGWWHTLVLAESPT</sequence>
<reference evidence="1 2" key="1">
    <citation type="journal article" date="2014" name="Agronomy (Basel)">
        <title>A Draft Genome Sequence for Ensete ventricosum, the Drought-Tolerant Tree Against Hunger.</title>
        <authorList>
            <person name="Harrison J."/>
            <person name="Moore K.A."/>
            <person name="Paszkiewicz K."/>
            <person name="Jones T."/>
            <person name="Grant M."/>
            <person name="Ambacheew D."/>
            <person name="Muzemil S."/>
            <person name="Studholme D.J."/>
        </authorList>
    </citation>
    <scope>NUCLEOTIDE SEQUENCE [LARGE SCALE GENOMIC DNA]</scope>
</reference>
<evidence type="ECO:0000313" key="1">
    <source>
        <dbReference type="EMBL" id="RRT49280.1"/>
    </source>
</evidence>
<dbReference type="Gene3D" id="2.130.10.30">
    <property type="entry name" value="Regulator of chromosome condensation 1/beta-lactamase-inhibitor protein II"/>
    <property type="match status" value="1"/>
</dbReference>
<dbReference type="Proteomes" id="UP000287651">
    <property type="component" value="Unassembled WGS sequence"/>
</dbReference>
<name>A0A426YC59_ENSVE</name>
<evidence type="ECO:0000313" key="2">
    <source>
        <dbReference type="Proteomes" id="UP000287651"/>
    </source>
</evidence>
<dbReference type="AlphaFoldDB" id="A0A426YC59"/>
<dbReference type="InterPro" id="IPR009091">
    <property type="entry name" value="RCC1/BLIP-II"/>
</dbReference>